<proteinExistence type="predicted"/>
<dbReference type="Ensembl" id="ENSELUT00000103642.1">
    <property type="protein sequence ID" value="ENSELUP00000083281.1"/>
    <property type="gene ID" value="ENSELUG00000039740.1"/>
</dbReference>
<name>A0AAY5K3A0_ESOLU</name>
<dbReference type="Proteomes" id="UP000265140">
    <property type="component" value="Chromosome 6"/>
</dbReference>
<reference evidence="1" key="2">
    <citation type="submission" date="2025-08" db="UniProtKB">
        <authorList>
            <consortium name="Ensembl"/>
        </authorList>
    </citation>
    <scope>IDENTIFICATION</scope>
</reference>
<keyword evidence="2" id="KW-1185">Reference proteome</keyword>
<accession>A0AAY5K3A0</accession>
<organism evidence="1 2">
    <name type="scientific">Esox lucius</name>
    <name type="common">Northern pike</name>
    <dbReference type="NCBI Taxonomy" id="8010"/>
    <lineage>
        <taxon>Eukaryota</taxon>
        <taxon>Metazoa</taxon>
        <taxon>Chordata</taxon>
        <taxon>Craniata</taxon>
        <taxon>Vertebrata</taxon>
        <taxon>Euteleostomi</taxon>
        <taxon>Actinopterygii</taxon>
        <taxon>Neopterygii</taxon>
        <taxon>Teleostei</taxon>
        <taxon>Protacanthopterygii</taxon>
        <taxon>Esociformes</taxon>
        <taxon>Esocidae</taxon>
        <taxon>Esox</taxon>
    </lineage>
</organism>
<protein>
    <submittedName>
        <fullName evidence="1">Uncharacterized protein</fullName>
    </submittedName>
</protein>
<reference evidence="1 2" key="1">
    <citation type="submission" date="2020-02" db="EMBL/GenBank/DDBJ databases">
        <title>Esox lucius (northern pike) genome, fEsoLuc1, primary haplotype.</title>
        <authorList>
            <person name="Myers G."/>
            <person name="Karagic N."/>
            <person name="Meyer A."/>
            <person name="Pippel M."/>
            <person name="Reichard M."/>
            <person name="Winkler S."/>
            <person name="Tracey A."/>
            <person name="Sims Y."/>
            <person name="Howe K."/>
            <person name="Rhie A."/>
            <person name="Formenti G."/>
            <person name="Durbin R."/>
            <person name="Fedrigo O."/>
            <person name="Jarvis E.D."/>
        </authorList>
    </citation>
    <scope>NUCLEOTIDE SEQUENCE [LARGE SCALE GENOMIC DNA]</scope>
</reference>
<evidence type="ECO:0000313" key="1">
    <source>
        <dbReference type="Ensembl" id="ENSELUP00000083281.1"/>
    </source>
</evidence>
<sequence length="83" mass="9929">VTSPCRNWGFIPQITHVIKERPVPKYKPNRNAEVMFHTGHAHLGEPITKFHKDDAHLAEFLFLRFHYAFRFYTQDHLSDKHPY</sequence>
<reference evidence="1" key="3">
    <citation type="submission" date="2025-09" db="UniProtKB">
        <authorList>
            <consortium name="Ensembl"/>
        </authorList>
    </citation>
    <scope>IDENTIFICATION</scope>
</reference>
<dbReference type="AlphaFoldDB" id="A0AAY5K3A0"/>
<evidence type="ECO:0000313" key="2">
    <source>
        <dbReference type="Proteomes" id="UP000265140"/>
    </source>
</evidence>